<protein>
    <submittedName>
        <fullName evidence="2">Cyclic AMP receptor 2</fullName>
    </submittedName>
</protein>
<evidence type="ECO:0000313" key="2">
    <source>
        <dbReference type="EMBL" id="KAF4449934.1"/>
    </source>
</evidence>
<dbReference type="OrthoDB" id="100006at2759"/>
<keyword evidence="3" id="KW-1185">Reference proteome</keyword>
<proteinExistence type="predicted"/>
<reference evidence="2" key="1">
    <citation type="submission" date="2020-01" db="EMBL/GenBank/DDBJ databases">
        <title>Identification and distribution of gene clusters putatively required for synthesis of sphingolipid metabolism inhibitors in phylogenetically diverse species of the filamentous fungus Fusarium.</title>
        <authorList>
            <person name="Kim H.-S."/>
            <person name="Busman M."/>
            <person name="Brown D.W."/>
            <person name="Divon H."/>
            <person name="Uhlig S."/>
            <person name="Proctor R.H."/>
        </authorList>
    </citation>
    <scope>NUCLEOTIDE SEQUENCE</scope>
    <source>
        <strain evidence="2">NRRL 53441</strain>
    </source>
</reference>
<keyword evidence="2" id="KW-0675">Receptor</keyword>
<accession>A0A8H4KIP7</accession>
<evidence type="ECO:0000313" key="3">
    <source>
        <dbReference type="Proteomes" id="UP000605986"/>
    </source>
</evidence>
<evidence type="ECO:0000256" key="1">
    <source>
        <dbReference type="SAM" id="MobiDB-lite"/>
    </source>
</evidence>
<feature type="compositionally biased region" description="Polar residues" evidence="1">
    <location>
        <begin position="119"/>
        <end position="130"/>
    </location>
</feature>
<organism evidence="2 3">
    <name type="scientific">Fusarium austroafricanum</name>
    <dbReference type="NCBI Taxonomy" id="2364996"/>
    <lineage>
        <taxon>Eukaryota</taxon>
        <taxon>Fungi</taxon>
        <taxon>Dikarya</taxon>
        <taxon>Ascomycota</taxon>
        <taxon>Pezizomycotina</taxon>
        <taxon>Sordariomycetes</taxon>
        <taxon>Hypocreomycetidae</taxon>
        <taxon>Hypocreales</taxon>
        <taxon>Nectriaceae</taxon>
        <taxon>Fusarium</taxon>
        <taxon>Fusarium concolor species complex</taxon>
    </lineage>
</organism>
<comment type="caution">
    <text evidence="2">The sequence shown here is derived from an EMBL/GenBank/DDBJ whole genome shotgun (WGS) entry which is preliminary data.</text>
</comment>
<name>A0A8H4KIP7_9HYPO</name>
<feature type="region of interest" description="Disordered" evidence="1">
    <location>
        <begin position="69"/>
        <end position="137"/>
    </location>
</feature>
<dbReference type="Proteomes" id="UP000605986">
    <property type="component" value="Unassembled WGS sequence"/>
</dbReference>
<feature type="compositionally biased region" description="Basic residues" evidence="1">
    <location>
        <begin position="84"/>
        <end position="94"/>
    </location>
</feature>
<gene>
    <name evidence="2" type="ORF">F53441_6853</name>
</gene>
<dbReference type="EMBL" id="JAADJG010000264">
    <property type="protein sequence ID" value="KAF4449934.1"/>
    <property type="molecule type" value="Genomic_DNA"/>
</dbReference>
<dbReference type="AlphaFoldDB" id="A0A8H4KIP7"/>
<sequence length="227" mass="25526">MSLTFSTHNTNTLFSKGSKDVGFQIMKEDNVELGVFKSRHGNIDPHLSTMFEARNDWAATGGDKMDEIEDMESRGESEASNSRTRGRSIRHRPSSQRGSELAYSGLANTEPVEAPPSSPQIDTLQTNASEFPQRRGTQDVEAEIKRMMLLNGYPIMYVLLWIPGLTNRLLEAMGPVSETTSAALNASTQFIGFANAATYGFNHHLRDRLDALYWTPTMMKMKKRFRR</sequence>